<dbReference type="Proteomes" id="UP000248795">
    <property type="component" value="Unassembled WGS sequence"/>
</dbReference>
<dbReference type="AlphaFoldDB" id="A0A2W2CDC7"/>
<protein>
    <submittedName>
        <fullName evidence="1">Uncharacterized protein</fullName>
    </submittedName>
</protein>
<reference evidence="2" key="1">
    <citation type="submission" date="2018-06" db="EMBL/GenBank/DDBJ databases">
        <title>Aestuariibacter litoralis strain KCTC 52945T.</title>
        <authorList>
            <person name="Li X."/>
            <person name="Salam N."/>
            <person name="Li J.-L."/>
            <person name="Chen Y.-M."/>
            <person name="Yang Z.-W."/>
            <person name="Zhang L.-Y."/>
            <person name="Han M.-X."/>
            <person name="Xiao M."/>
            <person name="Li W.-J."/>
        </authorList>
    </citation>
    <scope>NUCLEOTIDE SEQUENCE [LARGE SCALE GENOMIC DNA]</scope>
    <source>
        <strain evidence="2">KCTC 52945</strain>
    </source>
</reference>
<proteinExistence type="predicted"/>
<accession>A0A2W2CDC7</accession>
<gene>
    <name evidence="1" type="ORF">DK847_06885</name>
</gene>
<dbReference type="EMBL" id="QKVK01000002">
    <property type="protein sequence ID" value="PZF78243.1"/>
    <property type="molecule type" value="Genomic_DNA"/>
</dbReference>
<evidence type="ECO:0000313" key="1">
    <source>
        <dbReference type="EMBL" id="PZF78243.1"/>
    </source>
</evidence>
<organism evidence="1 2">
    <name type="scientific">Aestuariivirga litoralis</name>
    <dbReference type="NCBI Taxonomy" id="2650924"/>
    <lineage>
        <taxon>Bacteria</taxon>
        <taxon>Pseudomonadati</taxon>
        <taxon>Pseudomonadota</taxon>
        <taxon>Alphaproteobacteria</taxon>
        <taxon>Hyphomicrobiales</taxon>
        <taxon>Aestuariivirgaceae</taxon>
        <taxon>Aestuariivirga</taxon>
    </lineage>
</organism>
<keyword evidence="2" id="KW-1185">Reference proteome</keyword>
<sequence>MDDAIARIRTQIAAADLERQARGKKIDPSWFHRAKTAMRHLQRERVELLATGPVTARRKARLKDAIIEVVRRDHDEASWATVLNEARCLVAGEG</sequence>
<name>A0A2W2CDC7_9HYPH</name>
<evidence type="ECO:0000313" key="2">
    <source>
        <dbReference type="Proteomes" id="UP000248795"/>
    </source>
</evidence>
<comment type="caution">
    <text evidence="1">The sequence shown here is derived from an EMBL/GenBank/DDBJ whole genome shotgun (WGS) entry which is preliminary data.</text>
</comment>